<protein>
    <recommendedName>
        <fullName evidence="4">Transmembrane protein</fullName>
    </recommendedName>
</protein>
<accession>A0DC56</accession>
<dbReference type="GeneID" id="5033805"/>
<dbReference type="KEGG" id="ptm:GSPATT00015500001"/>
<evidence type="ECO:0000313" key="2">
    <source>
        <dbReference type="EMBL" id="CAK80623.1"/>
    </source>
</evidence>
<dbReference type="Proteomes" id="UP000000600">
    <property type="component" value="Unassembled WGS sequence"/>
</dbReference>
<name>A0DC56_PARTE</name>
<evidence type="ECO:0000256" key="1">
    <source>
        <dbReference type="SAM" id="Coils"/>
    </source>
</evidence>
<keyword evidence="1" id="KW-0175">Coiled coil</keyword>
<dbReference type="HOGENOM" id="CLU_1681323_0_0_1"/>
<dbReference type="EMBL" id="CT868374">
    <property type="protein sequence ID" value="CAK80623.1"/>
    <property type="molecule type" value="Genomic_DNA"/>
</dbReference>
<gene>
    <name evidence="2" type="ORF">GSPATT00015500001</name>
</gene>
<dbReference type="AlphaFoldDB" id="A0DC56"/>
<proteinExistence type="predicted"/>
<evidence type="ECO:0000313" key="3">
    <source>
        <dbReference type="Proteomes" id="UP000000600"/>
    </source>
</evidence>
<dbReference type="InParanoid" id="A0DC56"/>
<evidence type="ECO:0008006" key="4">
    <source>
        <dbReference type="Google" id="ProtNLM"/>
    </source>
</evidence>
<sequence>MILINVQILKCCNNDQTVFRNISKLLRILKILPMIYIQVVAFQVSQYKESNRRYALLEQRYMRLEQQHNKLFNQNKYIKFLEKGNKSELVKNRKDNVDFTTQSHCWYDIWWRKSQKTYSQSRKTVPQIQKTKKDDQDFLEVMLNSNNEDLTFKQAKK</sequence>
<reference evidence="2 3" key="1">
    <citation type="journal article" date="2006" name="Nature">
        <title>Global trends of whole-genome duplications revealed by the ciliate Paramecium tetraurelia.</title>
        <authorList>
            <consortium name="Genoscope"/>
            <person name="Aury J.-M."/>
            <person name="Jaillon O."/>
            <person name="Duret L."/>
            <person name="Noel B."/>
            <person name="Jubin C."/>
            <person name="Porcel B.M."/>
            <person name="Segurens B."/>
            <person name="Daubin V."/>
            <person name="Anthouard V."/>
            <person name="Aiach N."/>
            <person name="Arnaiz O."/>
            <person name="Billaut A."/>
            <person name="Beisson J."/>
            <person name="Blanc I."/>
            <person name="Bouhouche K."/>
            <person name="Camara F."/>
            <person name="Duharcourt S."/>
            <person name="Guigo R."/>
            <person name="Gogendeau D."/>
            <person name="Katinka M."/>
            <person name="Keller A.-M."/>
            <person name="Kissmehl R."/>
            <person name="Klotz C."/>
            <person name="Koll F."/>
            <person name="Le Moue A."/>
            <person name="Lepere C."/>
            <person name="Malinsky S."/>
            <person name="Nowacki M."/>
            <person name="Nowak J.K."/>
            <person name="Plattner H."/>
            <person name="Poulain J."/>
            <person name="Ruiz F."/>
            <person name="Serrano V."/>
            <person name="Zagulski M."/>
            <person name="Dessen P."/>
            <person name="Betermier M."/>
            <person name="Weissenbach J."/>
            <person name="Scarpelli C."/>
            <person name="Schachter V."/>
            <person name="Sperling L."/>
            <person name="Meyer E."/>
            <person name="Cohen J."/>
            <person name="Wincker P."/>
        </authorList>
    </citation>
    <scope>NUCLEOTIDE SEQUENCE [LARGE SCALE GENOMIC DNA]</scope>
    <source>
        <strain evidence="2 3">Stock d4-2</strain>
    </source>
</reference>
<dbReference type="RefSeq" id="XP_001448020.1">
    <property type="nucleotide sequence ID" value="XM_001447983.1"/>
</dbReference>
<organism evidence="2 3">
    <name type="scientific">Paramecium tetraurelia</name>
    <dbReference type="NCBI Taxonomy" id="5888"/>
    <lineage>
        <taxon>Eukaryota</taxon>
        <taxon>Sar</taxon>
        <taxon>Alveolata</taxon>
        <taxon>Ciliophora</taxon>
        <taxon>Intramacronucleata</taxon>
        <taxon>Oligohymenophorea</taxon>
        <taxon>Peniculida</taxon>
        <taxon>Parameciidae</taxon>
        <taxon>Paramecium</taxon>
    </lineage>
</organism>
<feature type="coiled-coil region" evidence="1">
    <location>
        <begin position="47"/>
        <end position="74"/>
    </location>
</feature>
<keyword evidence="3" id="KW-1185">Reference proteome</keyword>